<keyword evidence="4" id="KW-0677">Repeat</keyword>
<dbReference type="GO" id="GO:0005634">
    <property type="term" value="C:nucleus"/>
    <property type="evidence" value="ECO:0007669"/>
    <property type="project" value="TreeGrafter"/>
</dbReference>
<reference evidence="15" key="1">
    <citation type="submission" date="2025-08" db="UniProtKB">
        <authorList>
            <consortium name="Ensembl"/>
        </authorList>
    </citation>
    <scope>IDENTIFICATION</scope>
</reference>
<keyword evidence="9" id="KW-0804">Transcription</keyword>
<proteinExistence type="inferred from homology"/>
<evidence type="ECO:0000256" key="7">
    <source>
        <dbReference type="ARBA" id="ARBA00023015"/>
    </source>
</evidence>
<evidence type="ECO:0000256" key="6">
    <source>
        <dbReference type="ARBA" id="ARBA00022833"/>
    </source>
</evidence>
<dbReference type="GO" id="GO:0001228">
    <property type="term" value="F:DNA-binding transcription activator activity, RNA polymerase II-specific"/>
    <property type="evidence" value="ECO:0007669"/>
    <property type="project" value="TreeGrafter"/>
</dbReference>
<dbReference type="Proteomes" id="UP000694523">
    <property type="component" value="Unplaced"/>
</dbReference>
<dbReference type="SUPFAM" id="SSF57667">
    <property type="entry name" value="beta-beta-alpha zinc fingers"/>
    <property type="match status" value="3"/>
</dbReference>
<dbReference type="FunFam" id="3.30.160.60:FF:000761">
    <property type="entry name" value="Zinc finger protein 449"/>
    <property type="match status" value="1"/>
</dbReference>
<feature type="domain" description="C2H2-type" evidence="14">
    <location>
        <begin position="170"/>
        <end position="197"/>
    </location>
</feature>
<sequence>MFTKSHVPRPHVNGTEVTFLLLLCSVKMCEFSPLCPAGVQTLKTVQGVGFLQQRPVEERKPGPFGDEKPGCSSDMVDLQQTSSAHGFPETSDMGDLAREWTKTAAERPESNPSLTRSGRAAPNASLISGYGTDCGIASSPIPFRDSVCGRGFDQEAHLRSHMQTNAAKPIRCLVCSKEFSQRALLKRHMQTHSEEKSFSCPECGLRLKQQHNMHRHISAVHRREKPHICLICQKAFAQKSDFIIHMRTHTGEKPFVCAFCTKGFRVRASLNKHIQKTHAGLESLRRNQCFHREKL</sequence>
<keyword evidence="5 11" id="KW-0863">Zinc-finger</keyword>
<feature type="domain" description="C2H2-type" evidence="14">
    <location>
        <begin position="255"/>
        <end position="283"/>
    </location>
</feature>
<evidence type="ECO:0000313" key="15">
    <source>
        <dbReference type="Ensembl" id="ENSNMLP00000024860.1"/>
    </source>
</evidence>
<evidence type="ECO:0000256" key="3">
    <source>
        <dbReference type="ARBA" id="ARBA00022723"/>
    </source>
</evidence>
<evidence type="ECO:0000256" key="8">
    <source>
        <dbReference type="ARBA" id="ARBA00023125"/>
    </source>
</evidence>
<keyword evidence="6" id="KW-0862">Zinc</keyword>
<evidence type="ECO:0000256" key="11">
    <source>
        <dbReference type="PROSITE-ProRule" id="PRU00042"/>
    </source>
</evidence>
<feature type="signal peptide" evidence="13">
    <location>
        <begin position="1"/>
        <end position="31"/>
    </location>
</feature>
<keyword evidence="7" id="KW-0805">Transcription regulation</keyword>
<comment type="subcellular location">
    <subcellularLocation>
        <location evidence="1">Nucleus</location>
    </subcellularLocation>
</comment>
<keyword evidence="3" id="KW-0479">Metal-binding</keyword>
<evidence type="ECO:0000256" key="10">
    <source>
        <dbReference type="ARBA" id="ARBA00023242"/>
    </source>
</evidence>
<evidence type="ECO:0000259" key="14">
    <source>
        <dbReference type="PROSITE" id="PS50157"/>
    </source>
</evidence>
<feature type="domain" description="C2H2-type" evidence="14">
    <location>
        <begin position="198"/>
        <end position="226"/>
    </location>
</feature>
<feature type="domain" description="C2H2-type" evidence="14">
    <location>
        <begin position="227"/>
        <end position="254"/>
    </location>
</feature>
<keyword evidence="10" id="KW-0539">Nucleus</keyword>
<dbReference type="FunFam" id="3.30.160.60:FF:001049">
    <property type="entry name" value="zinc finger protein 319"/>
    <property type="match status" value="1"/>
</dbReference>
<dbReference type="InterPro" id="IPR013087">
    <property type="entry name" value="Znf_C2H2_type"/>
</dbReference>
<organism evidence="15 16">
    <name type="scientific">Neogobius melanostomus</name>
    <name type="common">round goby</name>
    <dbReference type="NCBI Taxonomy" id="47308"/>
    <lineage>
        <taxon>Eukaryota</taxon>
        <taxon>Metazoa</taxon>
        <taxon>Chordata</taxon>
        <taxon>Craniata</taxon>
        <taxon>Vertebrata</taxon>
        <taxon>Euteleostomi</taxon>
        <taxon>Actinopterygii</taxon>
        <taxon>Neopterygii</taxon>
        <taxon>Teleostei</taxon>
        <taxon>Neoteleostei</taxon>
        <taxon>Acanthomorphata</taxon>
        <taxon>Gobiaria</taxon>
        <taxon>Gobiiformes</taxon>
        <taxon>Gobioidei</taxon>
        <taxon>Gobiidae</taxon>
        <taxon>Benthophilinae</taxon>
        <taxon>Neogobiini</taxon>
        <taxon>Neogobius</taxon>
    </lineage>
</organism>
<evidence type="ECO:0000256" key="4">
    <source>
        <dbReference type="ARBA" id="ARBA00022737"/>
    </source>
</evidence>
<evidence type="ECO:0000256" key="2">
    <source>
        <dbReference type="ARBA" id="ARBA00006991"/>
    </source>
</evidence>
<name>A0A8C6TXT4_9GOBI</name>
<evidence type="ECO:0000256" key="1">
    <source>
        <dbReference type="ARBA" id="ARBA00004123"/>
    </source>
</evidence>
<evidence type="ECO:0000256" key="9">
    <source>
        <dbReference type="ARBA" id="ARBA00023163"/>
    </source>
</evidence>
<reference evidence="15" key="2">
    <citation type="submission" date="2025-09" db="UniProtKB">
        <authorList>
            <consortium name="Ensembl"/>
        </authorList>
    </citation>
    <scope>IDENTIFICATION</scope>
</reference>
<protein>
    <recommendedName>
        <fullName evidence="14">C2H2-type domain-containing protein</fullName>
    </recommendedName>
</protein>
<dbReference type="AlphaFoldDB" id="A0A8C6TXT4"/>
<dbReference type="Pfam" id="PF00096">
    <property type="entry name" value="zf-C2H2"/>
    <property type="match status" value="4"/>
</dbReference>
<evidence type="ECO:0000313" key="16">
    <source>
        <dbReference type="Proteomes" id="UP000694523"/>
    </source>
</evidence>
<dbReference type="PANTHER" id="PTHR24393:SF15">
    <property type="entry name" value="IP01243P-RELATED"/>
    <property type="match status" value="1"/>
</dbReference>
<evidence type="ECO:0000256" key="12">
    <source>
        <dbReference type="SAM" id="MobiDB-lite"/>
    </source>
</evidence>
<dbReference type="PROSITE" id="PS50157">
    <property type="entry name" value="ZINC_FINGER_C2H2_2"/>
    <property type="match status" value="4"/>
</dbReference>
<dbReference type="Gene3D" id="3.30.160.60">
    <property type="entry name" value="Classic Zinc Finger"/>
    <property type="match status" value="4"/>
</dbReference>
<feature type="chain" id="PRO_5034229543" description="C2H2-type domain-containing protein" evidence="13">
    <location>
        <begin position="32"/>
        <end position="295"/>
    </location>
</feature>
<accession>A0A8C6TXT4</accession>
<dbReference type="GO" id="GO:0008270">
    <property type="term" value="F:zinc ion binding"/>
    <property type="evidence" value="ECO:0007669"/>
    <property type="project" value="UniProtKB-KW"/>
</dbReference>
<dbReference type="InterPro" id="IPR036236">
    <property type="entry name" value="Znf_C2H2_sf"/>
</dbReference>
<dbReference type="Ensembl" id="ENSNMLT00000027804.1">
    <property type="protein sequence ID" value="ENSNMLP00000024860.1"/>
    <property type="gene ID" value="ENSNMLG00000015906.1"/>
</dbReference>
<comment type="similarity">
    <text evidence="2">Belongs to the krueppel C2H2-type zinc-finger protein family.</text>
</comment>
<dbReference type="FunFam" id="3.30.160.60:FF:000303">
    <property type="entry name" value="Zinc finger protein 41"/>
    <property type="match status" value="1"/>
</dbReference>
<evidence type="ECO:0000256" key="5">
    <source>
        <dbReference type="ARBA" id="ARBA00022771"/>
    </source>
</evidence>
<dbReference type="GO" id="GO:0000978">
    <property type="term" value="F:RNA polymerase II cis-regulatory region sequence-specific DNA binding"/>
    <property type="evidence" value="ECO:0007669"/>
    <property type="project" value="TreeGrafter"/>
</dbReference>
<dbReference type="PANTHER" id="PTHR24393">
    <property type="entry name" value="ZINC FINGER PROTEIN"/>
    <property type="match status" value="1"/>
</dbReference>
<evidence type="ECO:0000256" key="13">
    <source>
        <dbReference type="SAM" id="SignalP"/>
    </source>
</evidence>
<dbReference type="SMART" id="SM00355">
    <property type="entry name" value="ZnF_C2H2"/>
    <property type="match status" value="4"/>
</dbReference>
<keyword evidence="13" id="KW-0732">Signal</keyword>
<feature type="region of interest" description="Disordered" evidence="12">
    <location>
        <begin position="102"/>
        <end position="122"/>
    </location>
</feature>
<keyword evidence="16" id="KW-1185">Reference proteome</keyword>
<keyword evidence="8" id="KW-0238">DNA-binding</keyword>
<dbReference type="PROSITE" id="PS00028">
    <property type="entry name" value="ZINC_FINGER_C2H2_1"/>
    <property type="match status" value="4"/>
</dbReference>